<dbReference type="SUPFAM" id="SSF52540">
    <property type="entry name" value="P-loop containing nucleoside triphosphate hydrolases"/>
    <property type="match status" value="1"/>
</dbReference>
<feature type="binding site" evidence="7">
    <location>
        <begin position="325"/>
        <end position="331"/>
    </location>
    <ligand>
        <name>substrate</name>
    </ligand>
</feature>
<feature type="binding site" description="in other chain" evidence="7">
    <location>
        <position position="247"/>
    </location>
    <ligand>
        <name>IMP</name>
        <dbReference type="ChEBI" id="CHEBI:58053"/>
        <note>ligand shared between dimeric partners</note>
    </ligand>
</feature>
<feature type="binding site" description="in other chain" evidence="7">
    <location>
        <position position="262"/>
    </location>
    <ligand>
        <name>IMP</name>
        <dbReference type="ChEBI" id="CHEBI:58053"/>
        <note>ligand shared between dimeric partners</note>
    </ligand>
</feature>
<reference evidence="8 9" key="1">
    <citation type="journal article" date="2016" name="Nat. Commun.">
        <title>Thousands of microbial genomes shed light on interconnected biogeochemical processes in an aquifer system.</title>
        <authorList>
            <person name="Anantharaman K."/>
            <person name="Brown C.T."/>
            <person name="Hug L.A."/>
            <person name="Sharon I."/>
            <person name="Castelle C.J."/>
            <person name="Probst A.J."/>
            <person name="Thomas B.C."/>
            <person name="Singh A."/>
            <person name="Wilkins M.J."/>
            <person name="Karaoz U."/>
            <person name="Brodie E.L."/>
            <person name="Williams K.H."/>
            <person name="Hubbard S.S."/>
            <person name="Banfield J.F."/>
        </authorList>
    </citation>
    <scope>NUCLEOTIDE SEQUENCE [LARGE SCALE GENOMIC DNA]</scope>
</reference>
<comment type="cofactor">
    <cofactor evidence="7">
        <name>Mg(2+)</name>
        <dbReference type="ChEBI" id="CHEBI:18420"/>
    </cofactor>
    <text evidence="7">Binds 1 Mg(2+) ion per subunit.</text>
</comment>
<dbReference type="GO" id="GO:0005737">
    <property type="term" value="C:cytoplasm"/>
    <property type="evidence" value="ECO:0007669"/>
    <property type="project" value="UniProtKB-SubCell"/>
</dbReference>
<dbReference type="HAMAP" id="MF_00011">
    <property type="entry name" value="Adenylosucc_synth"/>
    <property type="match status" value="1"/>
</dbReference>
<keyword evidence="3 7" id="KW-0547">Nucleotide-binding</keyword>
<comment type="catalytic activity">
    <reaction evidence="7">
        <text>IMP + L-aspartate + GTP = N(6)-(1,2-dicarboxyethyl)-AMP + GDP + phosphate + 2 H(+)</text>
        <dbReference type="Rhea" id="RHEA:15753"/>
        <dbReference type="ChEBI" id="CHEBI:15378"/>
        <dbReference type="ChEBI" id="CHEBI:29991"/>
        <dbReference type="ChEBI" id="CHEBI:37565"/>
        <dbReference type="ChEBI" id="CHEBI:43474"/>
        <dbReference type="ChEBI" id="CHEBI:57567"/>
        <dbReference type="ChEBI" id="CHEBI:58053"/>
        <dbReference type="ChEBI" id="CHEBI:58189"/>
        <dbReference type="EC" id="6.3.4.4"/>
    </reaction>
</comment>
<accession>A0A1F5E6U5</accession>
<dbReference type="EC" id="6.3.4.4" evidence="7"/>
<comment type="similarity">
    <text evidence="7">Belongs to the adenylosuccinate synthetase family.</text>
</comment>
<proteinExistence type="inferred from homology"/>
<dbReference type="PANTHER" id="PTHR11846:SF0">
    <property type="entry name" value="ADENYLOSUCCINATE SYNTHETASE"/>
    <property type="match status" value="1"/>
</dbReference>
<evidence type="ECO:0000256" key="4">
    <source>
        <dbReference type="ARBA" id="ARBA00022755"/>
    </source>
</evidence>
<feature type="binding site" evidence="7">
    <location>
        <position position="17"/>
    </location>
    <ligand>
        <name>Mg(2+)</name>
        <dbReference type="ChEBI" id="CHEBI:18420"/>
    </ligand>
</feature>
<feature type="binding site" evidence="7">
    <location>
        <begin position="16"/>
        <end position="22"/>
    </location>
    <ligand>
        <name>GTP</name>
        <dbReference type="ChEBI" id="CHEBI:37565"/>
    </ligand>
</feature>
<comment type="subunit">
    <text evidence="7">Homodimer.</text>
</comment>
<evidence type="ECO:0000256" key="6">
    <source>
        <dbReference type="ARBA" id="ARBA00023134"/>
    </source>
</evidence>
<evidence type="ECO:0000256" key="5">
    <source>
        <dbReference type="ARBA" id="ARBA00022842"/>
    </source>
</evidence>
<dbReference type="EMBL" id="MEZK01000013">
    <property type="protein sequence ID" value="OGD63026.1"/>
    <property type="molecule type" value="Genomic_DNA"/>
</dbReference>
<keyword evidence="5 7" id="KW-0460">Magnesium</keyword>
<comment type="pathway">
    <text evidence="7">Purine metabolism; AMP biosynthesis via de novo pathway; AMP from IMP: step 1/2.</text>
</comment>
<feature type="binding site" evidence="7">
    <location>
        <position position="331"/>
    </location>
    <ligand>
        <name>GTP</name>
        <dbReference type="ChEBI" id="CHEBI:37565"/>
    </ligand>
</feature>
<feature type="binding site" evidence="7">
    <location>
        <begin position="439"/>
        <end position="441"/>
    </location>
    <ligand>
        <name>GTP</name>
        <dbReference type="ChEBI" id="CHEBI:37565"/>
    </ligand>
</feature>
<dbReference type="InterPro" id="IPR042110">
    <property type="entry name" value="Adenylosuccinate_synth_dom2"/>
</dbReference>
<dbReference type="GO" id="GO:0000287">
    <property type="term" value="F:magnesium ion binding"/>
    <property type="evidence" value="ECO:0007669"/>
    <property type="project" value="UniProtKB-UniRule"/>
</dbReference>
<dbReference type="InterPro" id="IPR042109">
    <property type="entry name" value="Adenylosuccinate_synth_dom1"/>
</dbReference>
<dbReference type="Proteomes" id="UP000177006">
    <property type="component" value="Unassembled WGS sequence"/>
</dbReference>
<name>A0A1F5E6U5_9BACT</name>
<dbReference type="Pfam" id="PF00709">
    <property type="entry name" value="Adenylsucc_synt"/>
    <property type="match status" value="1"/>
</dbReference>
<dbReference type="InterPro" id="IPR001114">
    <property type="entry name" value="Adenylosuccinate_synthetase"/>
</dbReference>
<dbReference type="AlphaFoldDB" id="A0A1F5E6U5"/>
<feature type="binding site" description="in other chain" evidence="7">
    <location>
        <begin position="47"/>
        <end position="50"/>
    </location>
    <ligand>
        <name>IMP</name>
        <dbReference type="ChEBI" id="CHEBI:58053"/>
        <note>ligand shared between dimeric partners</note>
    </ligand>
</feature>
<feature type="binding site" evidence="7">
    <location>
        <begin position="49"/>
        <end position="51"/>
    </location>
    <ligand>
        <name>GTP</name>
        <dbReference type="ChEBI" id="CHEBI:37565"/>
    </ligand>
</feature>
<protein>
    <recommendedName>
        <fullName evidence="7">Adenylosuccinate synthetase</fullName>
        <shortName evidence="7">AMPSase</shortName>
        <shortName evidence="7">AdSS</shortName>
        <ecNumber evidence="7">6.3.4.4</ecNumber>
    </recommendedName>
    <alternativeName>
        <fullName evidence="7">IMP--aspartate ligase</fullName>
    </alternativeName>
</protein>
<dbReference type="UniPathway" id="UPA00075">
    <property type="reaction ID" value="UER00335"/>
</dbReference>
<dbReference type="PANTHER" id="PTHR11846">
    <property type="entry name" value="ADENYLOSUCCINATE SYNTHETASE"/>
    <property type="match status" value="1"/>
</dbReference>
<keyword evidence="1 7" id="KW-0436">Ligase</keyword>
<dbReference type="Gene3D" id="3.90.170.10">
    <property type="entry name" value="Adenylosuccinate Synthetase, subunit A, domain 3"/>
    <property type="match status" value="1"/>
</dbReference>
<gene>
    <name evidence="7" type="primary">purA</name>
    <name evidence="8" type="ORF">A2160_05265</name>
</gene>
<comment type="function">
    <text evidence="7">Plays an important role in the de novo pathway of purine nucleotide biosynthesis. Catalyzes the first committed step in the biosynthesis of AMP from IMP.</text>
</comment>
<feature type="binding site" evidence="7">
    <location>
        <position position="153"/>
    </location>
    <ligand>
        <name>IMP</name>
        <dbReference type="ChEBI" id="CHEBI:58053"/>
        <note>ligand shared between dimeric partners</note>
    </ligand>
</feature>
<dbReference type="Gene3D" id="3.40.440.10">
    <property type="entry name" value="Adenylosuccinate Synthetase, subunit A, domain 1"/>
    <property type="match status" value="1"/>
</dbReference>
<evidence type="ECO:0000256" key="2">
    <source>
        <dbReference type="ARBA" id="ARBA00022723"/>
    </source>
</evidence>
<sequence length="455" mass="50363">MIIRKNSFAFGGGAFGDEGKGRIVDLYVSRLAKKGQVIVYRDNGGANAGHTVEFKDGQRVALHQLPSGIFIKGATVVLGKGMVLHPGDLLAEIKEVKRISGGKIPAKIMIDEMAVLSLDTHRAFEAALQNWQSGSKGATGRGISPAYADVLLRHPLRARDLAAWRLSALKQHYQLYQALLRGLGEDLAKMKVLTMNGKLVSVGSQQQFVNNLKQSLKVIKPLVKNVYPFLETAWKNKKVSFVFEKAQGVGLDARWGVYPDVTASDTTFAGIFAATEGIINPEEIELRAAVIKATYMSSVGIRRLPSVMTGRLADKIREDAHEYGATTKRPRGITYLDLPALHYFTKVGRANALVLTHMDIVYPKTPIKICVGYKSKGKTVGYRPDQEYLDQVKPVYKLLPTWDQKAIRMARKTKKLPKNARQFLKFVSQELNLPILAITTGPKRNQGLPIKMKEL</sequence>
<keyword evidence="2 7" id="KW-0479">Metal-binding</keyword>
<dbReference type="GO" id="GO:0005525">
    <property type="term" value="F:GTP binding"/>
    <property type="evidence" value="ECO:0007669"/>
    <property type="project" value="UniProtKB-UniRule"/>
</dbReference>
<dbReference type="GO" id="GO:0044208">
    <property type="term" value="P:'de novo' AMP biosynthetic process"/>
    <property type="evidence" value="ECO:0007669"/>
    <property type="project" value="UniProtKB-UniRule"/>
</dbReference>
<feature type="binding site" evidence="7">
    <location>
        <position position="49"/>
    </location>
    <ligand>
        <name>Mg(2+)</name>
        <dbReference type="ChEBI" id="CHEBI:18420"/>
    </ligand>
</feature>
<keyword evidence="7" id="KW-0963">Cytoplasm</keyword>
<comment type="subcellular location">
    <subcellularLocation>
        <location evidence="7">Cytoplasm</location>
    </subcellularLocation>
</comment>
<feature type="binding site" description="in other chain" evidence="7">
    <location>
        <position position="139"/>
    </location>
    <ligand>
        <name>IMP</name>
        <dbReference type="ChEBI" id="CHEBI:58053"/>
        <note>ligand shared between dimeric partners</note>
    </ligand>
</feature>
<feature type="binding site" description="in other chain" evidence="7">
    <location>
        <position position="329"/>
    </location>
    <ligand>
        <name>IMP</name>
        <dbReference type="ChEBI" id="CHEBI:58053"/>
        <note>ligand shared between dimeric partners</note>
    </ligand>
</feature>
<feature type="active site" description="Proton donor" evidence="7">
    <location>
        <position position="50"/>
    </location>
</feature>
<evidence type="ECO:0000256" key="7">
    <source>
        <dbReference type="HAMAP-Rule" id="MF_00011"/>
    </source>
</evidence>
<feature type="active site" description="Proton acceptor" evidence="7">
    <location>
        <position position="17"/>
    </location>
</feature>
<keyword evidence="6 7" id="KW-0342">GTP-binding</keyword>
<dbReference type="STRING" id="1797457.A2160_05265"/>
<dbReference type="InterPro" id="IPR042111">
    <property type="entry name" value="Adenylosuccinate_synth_dom3"/>
</dbReference>
<evidence type="ECO:0000313" key="8">
    <source>
        <dbReference type="EMBL" id="OGD63026.1"/>
    </source>
</evidence>
<dbReference type="GO" id="GO:0046040">
    <property type="term" value="P:IMP metabolic process"/>
    <property type="evidence" value="ECO:0007669"/>
    <property type="project" value="TreeGrafter"/>
</dbReference>
<feature type="binding site" evidence="7">
    <location>
        <begin position="357"/>
        <end position="359"/>
    </location>
    <ligand>
        <name>GTP</name>
        <dbReference type="ChEBI" id="CHEBI:37565"/>
    </ligand>
</feature>
<evidence type="ECO:0000313" key="9">
    <source>
        <dbReference type="Proteomes" id="UP000177006"/>
    </source>
</evidence>
<evidence type="ECO:0000256" key="3">
    <source>
        <dbReference type="ARBA" id="ARBA00022741"/>
    </source>
</evidence>
<dbReference type="InterPro" id="IPR027417">
    <property type="entry name" value="P-loop_NTPase"/>
</dbReference>
<organism evidence="8 9">
    <name type="scientific">Candidatus Beckwithbacteria bacterium RBG_13_42_9</name>
    <dbReference type="NCBI Taxonomy" id="1797457"/>
    <lineage>
        <taxon>Bacteria</taxon>
        <taxon>Candidatus Beckwithiibacteriota</taxon>
    </lineage>
</organism>
<dbReference type="SMART" id="SM00788">
    <property type="entry name" value="Adenylsucc_synt"/>
    <property type="match status" value="1"/>
</dbReference>
<comment type="caution">
    <text evidence="8">The sequence shown here is derived from an EMBL/GenBank/DDBJ whole genome shotgun (WGS) entry which is preliminary data.</text>
</comment>
<feature type="binding site" description="in other chain" evidence="7">
    <location>
        <begin position="17"/>
        <end position="20"/>
    </location>
    <ligand>
        <name>IMP</name>
        <dbReference type="ChEBI" id="CHEBI:58053"/>
        <note>ligand shared between dimeric partners</note>
    </ligand>
</feature>
<keyword evidence="4 7" id="KW-0658">Purine biosynthesis</keyword>
<dbReference type="GO" id="GO:0004019">
    <property type="term" value="F:adenylosuccinate synthase activity"/>
    <property type="evidence" value="ECO:0007669"/>
    <property type="project" value="UniProtKB-UniRule"/>
</dbReference>
<dbReference type="Gene3D" id="1.10.300.10">
    <property type="entry name" value="Adenylosuccinate Synthetase, subunit A, domain 2"/>
    <property type="match status" value="1"/>
</dbReference>
<evidence type="ECO:0000256" key="1">
    <source>
        <dbReference type="ARBA" id="ARBA00022598"/>
    </source>
</evidence>